<accession>A0A6A6NBH4</accession>
<reference evidence="1 2" key="1">
    <citation type="journal article" date="2020" name="Mol. Plant">
        <title>The Chromosome-Based Rubber Tree Genome Provides New Insights into Spurge Genome Evolution and Rubber Biosynthesis.</title>
        <authorList>
            <person name="Liu J."/>
            <person name="Shi C."/>
            <person name="Shi C.C."/>
            <person name="Li W."/>
            <person name="Zhang Q.J."/>
            <person name="Zhang Y."/>
            <person name="Li K."/>
            <person name="Lu H.F."/>
            <person name="Shi C."/>
            <person name="Zhu S.T."/>
            <person name="Xiao Z.Y."/>
            <person name="Nan H."/>
            <person name="Yue Y."/>
            <person name="Zhu X.G."/>
            <person name="Wu Y."/>
            <person name="Hong X.N."/>
            <person name="Fan G.Y."/>
            <person name="Tong Y."/>
            <person name="Zhang D."/>
            <person name="Mao C.L."/>
            <person name="Liu Y.L."/>
            <person name="Hao S.J."/>
            <person name="Liu W.Q."/>
            <person name="Lv M.Q."/>
            <person name="Zhang H.B."/>
            <person name="Liu Y."/>
            <person name="Hu-Tang G.R."/>
            <person name="Wang J.P."/>
            <person name="Wang J.H."/>
            <person name="Sun Y.H."/>
            <person name="Ni S.B."/>
            <person name="Chen W.B."/>
            <person name="Zhang X.C."/>
            <person name="Jiao Y.N."/>
            <person name="Eichler E.E."/>
            <person name="Li G.H."/>
            <person name="Liu X."/>
            <person name="Gao L.Z."/>
        </authorList>
    </citation>
    <scope>NUCLEOTIDE SEQUENCE [LARGE SCALE GENOMIC DNA]</scope>
    <source>
        <strain evidence="2">cv. GT1</strain>
        <tissue evidence="1">Leaf</tissue>
    </source>
</reference>
<sequence>MCGILISSSGLSSIAKYQSLKVQKRKGGLEKTMKWPLLDMSNGGAVANAANEFSIYGSPIMNDDIASNHENSRNSCSNALRVSNFQNVIENHEDSRAASATSGLNFESE</sequence>
<protein>
    <submittedName>
        <fullName evidence="1">Uncharacterized protein</fullName>
    </submittedName>
</protein>
<evidence type="ECO:0000313" key="1">
    <source>
        <dbReference type="EMBL" id="KAF2322225.1"/>
    </source>
</evidence>
<dbReference type="EMBL" id="JAAGAX010000002">
    <property type="protein sequence ID" value="KAF2322225.1"/>
    <property type="molecule type" value="Genomic_DNA"/>
</dbReference>
<dbReference type="AlphaFoldDB" id="A0A6A6NBH4"/>
<evidence type="ECO:0000313" key="2">
    <source>
        <dbReference type="Proteomes" id="UP000467840"/>
    </source>
</evidence>
<proteinExistence type="predicted"/>
<gene>
    <name evidence="1" type="ORF">GH714_008837</name>
</gene>
<organism evidence="1 2">
    <name type="scientific">Hevea brasiliensis</name>
    <name type="common">Para rubber tree</name>
    <name type="synonym">Siphonia brasiliensis</name>
    <dbReference type="NCBI Taxonomy" id="3981"/>
    <lineage>
        <taxon>Eukaryota</taxon>
        <taxon>Viridiplantae</taxon>
        <taxon>Streptophyta</taxon>
        <taxon>Embryophyta</taxon>
        <taxon>Tracheophyta</taxon>
        <taxon>Spermatophyta</taxon>
        <taxon>Magnoliopsida</taxon>
        <taxon>eudicotyledons</taxon>
        <taxon>Gunneridae</taxon>
        <taxon>Pentapetalae</taxon>
        <taxon>rosids</taxon>
        <taxon>fabids</taxon>
        <taxon>Malpighiales</taxon>
        <taxon>Euphorbiaceae</taxon>
        <taxon>Crotonoideae</taxon>
        <taxon>Micrandreae</taxon>
        <taxon>Hevea</taxon>
    </lineage>
</organism>
<name>A0A6A6NBH4_HEVBR</name>
<keyword evidence="2" id="KW-1185">Reference proteome</keyword>
<comment type="caution">
    <text evidence="1">The sequence shown here is derived from an EMBL/GenBank/DDBJ whole genome shotgun (WGS) entry which is preliminary data.</text>
</comment>
<dbReference type="Proteomes" id="UP000467840">
    <property type="component" value="Chromosome 11"/>
</dbReference>